<reference evidence="6 7" key="1">
    <citation type="journal article" date="2018" name="Genome Biol. Evol.">
        <title>Multiple Roots of Fruiting Body Formation in Amoebozoa.</title>
        <authorList>
            <person name="Hillmann F."/>
            <person name="Forbes G."/>
            <person name="Novohradska S."/>
            <person name="Ferling I."/>
            <person name="Riege K."/>
            <person name="Groth M."/>
            <person name="Westermann M."/>
            <person name="Marz M."/>
            <person name="Spaller T."/>
            <person name="Winckler T."/>
            <person name="Schaap P."/>
            <person name="Glockner G."/>
        </authorList>
    </citation>
    <scope>NUCLEOTIDE SEQUENCE [LARGE SCALE GENOMIC DNA]</scope>
    <source>
        <strain evidence="6 7">Jena</strain>
    </source>
</reference>
<dbReference type="InterPro" id="IPR042431">
    <property type="entry name" value="FAM45"/>
</dbReference>
<evidence type="ECO:0000313" key="6">
    <source>
        <dbReference type="EMBL" id="PRP74132.1"/>
    </source>
</evidence>
<dbReference type="STRING" id="1890364.A0A2P6MR05"/>
<evidence type="ECO:0000256" key="1">
    <source>
        <dbReference type="ARBA" id="ARBA00004603"/>
    </source>
</evidence>
<comment type="subcellular location">
    <subcellularLocation>
        <location evidence="1">Late endosome</location>
    </subcellularLocation>
</comment>
<keyword evidence="3" id="KW-0344">Guanine-nucleotide releasing factor</keyword>
<dbReference type="GO" id="GO:2000641">
    <property type="term" value="P:regulation of early endosome to late endosome transport"/>
    <property type="evidence" value="ECO:0007669"/>
    <property type="project" value="TreeGrafter"/>
</dbReference>
<organism evidence="6 7">
    <name type="scientific">Planoprotostelium fungivorum</name>
    <dbReference type="NCBI Taxonomy" id="1890364"/>
    <lineage>
        <taxon>Eukaryota</taxon>
        <taxon>Amoebozoa</taxon>
        <taxon>Evosea</taxon>
        <taxon>Variosea</taxon>
        <taxon>Cavosteliida</taxon>
        <taxon>Cavosteliaceae</taxon>
        <taxon>Planoprotostelium</taxon>
    </lineage>
</organism>
<keyword evidence="4" id="KW-0967">Endosome</keyword>
<evidence type="ECO:0000259" key="5">
    <source>
        <dbReference type="PROSITE" id="PS50211"/>
    </source>
</evidence>
<feature type="domain" description="UDENN" evidence="5">
    <location>
        <begin position="33"/>
        <end position="405"/>
    </location>
</feature>
<dbReference type="AlphaFoldDB" id="A0A2P6MR05"/>
<evidence type="ECO:0000256" key="3">
    <source>
        <dbReference type="ARBA" id="ARBA00022658"/>
    </source>
</evidence>
<dbReference type="GO" id="GO:0031267">
    <property type="term" value="F:small GTPase binding"/>
    <property type="evidence" value="ECO:0007669"/>
    <property type="project" value="TreeGrafter"/>
</dbReference>
<dbReference type="EMBL" id="MDYQ01000497">
    <property type="protein sequence ID" value="PRP74132.1"/>
    <property type="molecule type" value="Genomic_DNA"/>
</dbReference>
<accession>A0A2P6MR05</accession>
<protein>
    <submittedName>
        <fullName evidence="6">FAM45 family protein</fullName>
    </submittedName>
</protein>
<dbReference type="GO" id="GO:0015031">
    <property type="term" value="P:protein transport"/>
    <property type="evidence" value="ECO:0007669"/>
    <property type="project" value="TreeGrafter"/>
</dbReference>
<dbReference type="GO" id="GO:0005770">
    <property type="term" value="C:late endosome"/>
    <property type="evidence" value="ECO:0007669"/>
    <property type="project" value="UniProtKB-SubCell"/>
</dbReference>
<evidence type="ECO:0000313" key="7">
    <source>
        <dbReference type="Proteomes" id="UP000241769"/>
    </source>
</evidence>
<comment type="caution">
    <text evidence="6">The sequence shown here is derived from an EMBL/GenBank/DDBJ whole genome shotgun (WGS) entry which is preliminary data.</text>
</comment>
<name>A0A2P6MR05_9EUKA</name>
<dbReference type="PROSITE" id="PS50211">
    <property type="entry name" value="DENN"/>
    <property type="match status" value="1"/>
</dbReference>
<dbReference type="Proteomes" id="UP000241769">
    <property type="component" value="Unassembled WGS sequence"/>
</dbReference>
<dbReference type="InterPro" id="IPR037516">
    <property type="entry name" value="Tripartite_DENN"/>
</dbReference>
<comment type="similarity">
    <text evidence="2">Belongs to the DENND10 family.</text>
</comment>
<dbReference type="PANTHER" id="PTHR28544">
    <property type="entry name" value="PROTEIN FAM45A-RELATED"/>
    <property type="match status" value="1"/>
</dbReference>
<evidence type="ECO:0000256" key="2">
    <source>
        <dbReference type="ARBA" id="ARBA00008641"/>
    </source>
</evidence>
<gene>
    <name evidence="6" type="ORF">PROFUN_06457</name>
</gene>
<evidence type="ECO:0000256" key="4">
    <source>
        <dbReference type="ARBA" id="ARBA00022753"/>
    </source>
</evidence>
<dbReference type="GO" id="GO:0005085">
    <property type="term" value="F:guanyl-nucleotide exchange factor activity"/>
    <property type="evidence" value="ECO:0007669"/>
    <property type="project" value="UniProtKB-KW"/>
</dbReference>
<dbReference type="OrthoDB" id="66409at2759"/>
<dbReference type="Pfam" id="PF08616">
    <property type="entry name" value="SPA"/>
    <property type="match status" value="1"/>
</dbReference>
<keyword evidence="7" id="KW-1185">Reference proteome</keyword>
<proteinExistence type="inferred from homology"/>
<dbReference type="InParanoid" id="A0A2P6MR05"/>
<dbReference type="FunCoup" id="A0A2P6MR05">
    <property type="interactions" value="12"/>
</dbReference>
<dbReference type="PANTHER" id="PTHR28544:SF1">
    <property type="entry name" value="DENN DOMAIN-CONTAINING PROTEIN 10-RELATED"/>
    <property type="match status" value="1"/>
</dbReference>
<sequence>MKQERSLTLESFVREVRFSPRAQPHSGNDDHNREIVLNCGTTRRTRQKPVTMDSLRSLSSVLLIEKDIYADVLPVWSFPQISTEVQDVVVSRSGLQHETIPLQFTFSRFGNQWIYSFIDIRKEDSGLTDKVQAAQATVVTTDFNPERYNELTKMMVHIYLSTGSPLKVAECYVSVFAKGSYNAGDSFGEFSAASHDARAAYLASSIKDVIRIFGEDIILIWAALIMKKRLIVVSQKLGLLQKICRALPVLVWHRQNWDIVRPYVNHSDNEISDVQDSQVYIAGFIDESIREREDLYDLLVDVNNRSVTVSSAAKGDFMMTGVHRGICEFLVTTAENAESTDADIIRGNSTKIKDLLNKLEQLKVERDNGEPIVDYKALQEAGLPPNLDKFLYQLATAEGMTALTA</sequence>